<evidence type="ECO:0000259" key="1">
    <source>
        <dbReference type="Pfam" id="PF20026"/>
    </source>
</evidence>
<protein>
    <recommendedName>
        <fullName evidence="1">DUF6434 domain-containing protein</fullName>
    </recommendedName>
</protein>
<gene>
    <name evidence="2" type="ORF">SAMN05192585_10914</name>
</gene>
<dbReference type="STRING" id="258515.SAMN05192585_10914"/>
<dbReference type="Proteomes" id="UP000199182">
    <property type="component" value="Unassembled WGS sequence"/>
</dbReference>
<evidence type="ECO:0000313" key="2">
    <source>
        <dbReference type="EMBL" id="SDM99007.1"/>
    </source>
</evidence>
<dbReference type="EMBL" id="FNID01000009">
    <property type="protein sequence ID" value="SDM99007.1"/>
    <property type="molecule type" value="Genomic_DNA"/>
</dbReference>
<name>A0A1G9XQF4_9FIRM</name>
<dbReference type="AlphaFoldDB" id="A0A1G9XQF4"/>
<accession>A0A1G9XQF4</accession>
<dbReference type="InterPro" id="IPR045492">
    <property type="entry name" value="DUF6434"/>
</dbReference>
<dbReference type="Pfam" id="PF20026">
    <property type="entry name" value="DUF6434"/>
    <property type="match status" value="1"/>
</dbReference>
<dbReference type="RefSeq" id="WP_092638887.1">
    <property type="nucleotide sequence ID" value="NZ_FNID01000009.1"/>
</dbReference>
<feature type="domain" description="DUF6434" evidence="1">
    <location>
        <begin position="71"/>
        <end position="128"/>
    </location>
</feature>
<organism evidence="2 3">
    <name type="scientific">Acetanaerobacterium elongatum</name>
    <dbReference type="NCBI Taxonomy" id="258515"/>
    <lineage>
        <taxon>Bacteria</taxon>
        <taxon>Bacillati</taxon>
        <taxon>Bacillota</taxon>
        <taxon>Clostridia</taxon>
        <taxon>Eubacteriales</taxon>
        <taxon>Oscillospiraceae</taxon>
        <taxon>Acetanaerobacterium</taxon>
    </lineage>
</organism>
<reference evidence="2 3" key="1">
    <citation type="submission" date="2016-10" db="EMBL/GenBank/DDBJ databases">
        <authorList>
            <person name="de Groot N.N."/>
        </authorList>
    </citation>
    <scope>NUCLEOTIDE SEQUENCE [LARGE SCALE GENOMIC DNA]</scope>
    <source>
        <strain evidence="2 3">CGMCC 1.5012</strain>
    </source>
</reference>
<keyword evidence="3" id="KW-1185">Reference proteome</keyword>
<dbReference type="Pfam" id="PF18953">
    <property type="entry name" value="SAP_new25"/>
    <property type="match status" value="1"/>
</dbReference>
<sequence>MTDRPALTVTLDSDTFKAFYYLKEELTAFCRQEGLQATGSKAALTQRICVYLSAGKKESAKAEKRYAADIGELTAESIIEPNIVCSEKHRAFFKRELGRQFSFNVLFQNWLKENAGKTYGDALEAYRKILADKKANPTKIDKQFEYNTYIRDFFSDNQGKTLQDAIRCWNYKKALPGHHRYERTDLAALYEEVSL</sequence>
<proteinExistence type="predicted"/>
<evidence type="ECO:0000313" key="3">
    <source>
        <dbReference type="Proteomes" id="UP000199182"/>
    </source>
</evidence>
<dbReference type="OrthoDB" id="9778090at2"/>